<feature type="domain" description="NADH-Ubiquinone oxidoreductase (complex I) chain 5 N-terminal" evidence="18">
    <location>
        <begin position="73"/>
        <end position="123"/>
    </location>
</feature>
<keyword evidence="8" id="KW-1278">Translocase</keyword>
<keyword evidence="14 16" id="KW-0472">Membrane</keyword>
<dbReference type="PRINTS" id="PR01434">
    <property type="entry name" value="NADHDHGNASE5"/>
</dbReference>
<keyword evidence="9" id="KW-0249">Electron transport</keyword>
<dbReference type="AlphaFoldDB" id="A0A343K074"/>
<gene>
    <name evidence="20" type="primary">ND5</name>
</gene>
<feature type="transmembrane region" description="Helical" evidence="16">
    <location>
        <begin position="145"/>
        <end position="165"/>
    </location>
</feature>
<feature type="transmembrane region" description="Helical" evidence="16">
    <location>
        <begin position="177"/>
        <end position="196"/>
    </location>
</feature>
<feature type="transmembrane region" description="Helical" evidence="16">
    <location>
        <begin position="368"/>
        <end position="392"/>
    </location>
</feature>
<dbReference type="GeneID" id="34680149"/>
<evidence type="ECO:0000256" key="16">
    <source>
        <dbReference type="RuleBase" id="RU003404"/>
    </source>
</evidence>
<evidence type="ECO:0000256" key="9">
    <source>
        <dbReference type="ARBA" id="ARBA00022982"/>
    </source>
</evidence>
<comment type="catalytic activity">
    <reaction evidence="15 16">
        <text>a ubiquinone + NADH + 5 H(+)(in) = a ubiquinol + NAD(+) + 4 H(+)(out)</text>
        <dbReference type="Rhea" id="RHEA:29091"/>
        <dbReference type="Rhea" id="RHEA-COMP:9565"/>
        <dbReference type="Rhea" id="RHEA-COMP:9566"/>
        <dbReference type="ChEBI" id="CHEBI:15378"/>
        <dbReference type="ChEBI" id="CHEBI:16389"/>
        <dbReference type="ChEBI" id="CHEBI:17976"/>
        <dbReference type="ChEBI" id="CHEBI:57540"/>
        <dbReference type="ChEBI" id="CHEBI:57945"/>
        <dbReference type="EC" id="7.1.1.2"/>
    </reaction>
</comment>
<dbReference type="Pfam" id="PF06455">
    <property type="entry name" value="NADH5_C"/>
    <property type="match status" value="1"/>
</dbReference>
<name>A0A343K074_9TELE</name>
<feature type="domain" description="NADH:quinone oxidoreductase/Mrp antiporter transmembrane" evidence="17">
    <location>
        <begin position="139"/>
        <end position="421"/>
    </location>
</feature>
<keyword evidence="13 16" id="KW-0496">Mitochondrion</keyword>
<dbReference type="Pfam" id="PF00361">
    <property type="entry name" value="Proton_antipo_M"/>
    <property type="match status" value="1"/>
</dbReference>
<organism evidence="20">
    <name type="scientific">Johnius carouna</name>
    <dbReference type="NCBI Taxonomy" id="1642187"/>
    <lineage>
        <taxon>Eukaryota</taxon>
        <taxon>Metazoa</taxon>
        <taxon>Chordata</taxon>
        <taxon>Craniata</taxon>
        <taxon>Vertebrata</taxon>
        <taxon>Euteleostomi</taxon>
        <taxon>Actinopterygii</taxon>
        <taxon>Neopterygii</taxon>
        <taxon>Teleostei</taxon>
        <taxon>Neoteleostei</taxon>
        <taxon>Acanthomorphata</taxon>
        <taxon>Eupercaria</taxon>
        <taxon>Sciaenidae</taxon>
        <taxon>Johnius</taxon>
    </lineage>
</organism>
<evidence type="ECO:0000256" key="5">
    <source>
        <dbReference type="ARBA" id="ARBA00022660"/>
    </source>
</evidence>
<evidence type="ECO:0000256" key="4">
    <source>
        <dbReference type="ARBA" id="ARBA00022448"/>
    </source>
</evidence>
<evidence type="ECO:0000256" key="15">
    <source>
        <dbReference type="ARBA" id="ARBA00049551"/>
    </source>
</evidence>
<keyword evidence="12 16" id="KW-0830">Ubiquinone</keyword>
<dbReference type="EMBL" id="MF004312">
    <property type="protein sequence ID" value="ATA66322.1"/>
    <property type="molecule type" value="Genomic_DNA"/>
</dbReference>
<keyword evidence="11 16" id="KW-0520">NAD</keyword>
<keyword evidence="5" id="KW-0679">Respiratory chain</keyword>
<evidence type="ECO:0000259" key="17">
    <source>
        <dbReference type="Pfam" id="PF00361"/>
    </source>
</evidence>
<dbReference type="InterPro" id="IPR003945">
    <property type="entry name" value="NU5C-like"/>
</dbReference>
<evidence type="ECO:0000256" key="12">
    <source>
        <dbReference type="ARBA" id="ARBA00023075"/>
    </source>
</evidence>
<comment type="similarity">
    <text evidence="16">Belongs to the complex I subunit 5 family.</text>
</comment>
<keyword evidence="4 16" id="KW-0813">Transport</keyword>
<evidence type="ECO:0000256" key="1">
    <source>
        <dbReference type="ARBA" id="ARBA00004448"/>
    </source>
</evidence>
<evidence type="ECO:0000259" key="19">
    <source>
        <dbReference type="Pfam" id="PF06455"/>
    </source>
</evidence>
<feature type="transmembrane region" description="Helical" evidence="16">
    <location>
        <begin position="307"/>
        <end position="325"/>
    </location>
</feature>
<feature type="transmembrane region" description="Helical" evidence="16">
    <location>
        <begin position="89"/>
        <end position="110"/>
    </location>
</feature>
<sequence>MYATSVMLVSSLFFIFVALVSPVLTSLKPGPLEFDWALSQVKTSVKTAFFISLFPLFLFLSEGAEVVISNLMWFEVLAFKVSISLKFDYYSIFFIPIALYVTWSILEFAFWYMHKDPCVNKFFKYLLIFLITMIILVTANNVFQLFIGWEGVGIMSFLLISWWHGRADANTAALQAVILNRVGDIGMILALSYIAVKFNSWELSELFVLAENKNVFLPLLGFIIAATGKSAQFGLHPWLPSAMEGPTPVSALLHSSTMVVAGIFLLVRVSPFFNDNQLALTICLCLGALTTLFTATCALTQNDIKKIIAFSTSSQLGLMMVAIGLNQPQLAFFHICTHAFFKAMLFLCAGSIIHSLNDEQDIRKMGGMLHLAPVTSSCFTIGSLALAGTPFLAGFFSKDAVIEALNTSNLNAWALILTLLATSFTAVYSVRLVYFVVMGRPRFNVYVPINENDSAVVNPIKRLAWGSIIAGFLIAYNMTPFKTSVMTMALPLKLAALVVSLIGLFMAVEMAFLTTQQVTITPKLAPHRFSNMLGFFPVVVHRVFSKFFLTGGYMIASQTIDLAWMEKLLPKALVEFNKPLVTLTSNVQRGLVKTFLASFVLTLGLAALVLVC</sequence>
<feature type="transmembrane region" description="Helical" evidence="16">
    <location>
        <begin position="590"/>
        <end position="611"/>
    </location>
</feature>
<accession>A0A343K074</accession>
<evidence type="ECO:0000256" key="6">
    <source>
        <dbReference type="ARBA" id="ARBA00022692"/>
    </source>
</evidence>
<dbReference type="PANTHER" id="PTHR42829">
    <property type="entry name" value="NADH-UBIQUINONE OXIDOREDUCTASE CHAIN 5"/>
    <property type="match status" value="1"/>
</dbReference>
<evidence type="ECO:0000256" key="11">
    <source>
        <dbReference type="ARBA" id="ARBA00023027"/>
    </source>
</evidence>
<dbReference type="GO" id="GO:0005743">
    <property type="term" value="C:mitochondrial inner membrane"/>
    <property type="evidence" value="ECO:0007669"/>
    <property type="project" value="UniProtKB-SubCell"/>
</dbReference>
<keyword evidence="6 16" id="KW-0812">Transmembrane</keyword>
<dbReference type="RefSeq" id="YP_009431898.1">
    <property type="nucleotide sequence ID" value="NC_035981.1"/>
</dbReference>
<evidence type="ECO:0000256" key="8">
    <source>
        <dbReference type="ARBA" id="ARBA00022967"/>
    </source>
</evidence>
<dbReference type="InterPro" id="IPR010934">
    <property type="entry name" value="NADH_DH_su5_C"/>
</dbReference>
<evidence type="ECO:0000256" key="3">
    <source>
        <dbReference type="ARBA" id="ARBA00021096"/>
    </source>
</evidence>
<keyword evidence="7" id="KW-0999">Mitochondrion inner membrane</keyword>
<evidence type="ECO:0000259" key="18">
    <source>
        <dbReference type="Pfam" id="PF00662"/>
    </source>
</evidence>
<feature type="transmembrane region" description="Helical" evidence="16">
    <location>
        <begin position="48"/>
        <end position="69"/>
    </location>
</feature>
<proteinExistence type="inferred from homology"/>
<feature type="domain" description="NADH dehydrogenase subunit 5 C-terminal" evidence="19">
    <location>
        <begin position="428"/>
        <end position="609"/>
    </location>
</feature>
<feature type="transmembrane region" description="Helical" evidence="16">
    <location>
        <begin position="412"/>
        <end position="434"/>
    </location>
</feature>
<feature type="transmembrane region" description="Helical" evidence="16">
    <location>
        <begin position="463"/>
        <end position="479"/>
    </location>
</feature>
<comment type="subcellular location">
    <subcellularLocation>
        <location evidence="1">Mitochondrion inner membrane</location>
        <topology evidence="1">Multi-pass membrane protein</topology>
    </subcellularLocation>
</comment>
<dbReference type="InterPro" id="IPR001516">
    <property type="entry name" value="Proton_antipo_N"/>
</dbReference>
<comment type="function">
    <text evidence="16">Core subunit of the mitochondrial membrane respiratory chain NADH dehydrogenase (Complex I) which catalyzes electron transfer from NADH through the respiratory chain, using ubiquinone as an electron acceptor. Essential for the catalytic activity and assembly of complex I.</text>
</comment>
<evidence type="ECO:0000256" key="10">
    <source>
        <dbReference type="ARBA" id="ARBA00022989"/>
    </source>
</evidence>
<feature type="transmembrane region" description="Helical" evidence="16">
    <location>
        <begin position="279"/>
        <end position="300"/>
    </location>
</feature>
<evidence type="ECO:0000256" key="13">
    <source>
        <dbReference type="ARBA" id="ARBA00023128"/>
    </source>
</evidence>
<feature type="transmembrane region" description="Helical" evidence="16">
    <location>
        <begin position="491"/>
        <end position="512"/>
    </location>
</feature>
<keyword evidence="10 16" id="KW-1133">Transmembrane helix</keyword>
<feature type="transmembrane region" description="Helical" evidence="16">
    <location>
        <begin position="216"/>
        <end position="239"/>
    </location>
</feature>
<dbReference type="EC" id="7.1.1.2" evidence="2 16"/>
<feature type="transmembrane region" description="Helical" evidence="16">
    <location>
        <begin position="122"/>
        <end position="139"/>
    </location>
</feature>
<feature type="transmembrane region" description="Helical" evidence="16">
    <location>
        <begin position="331"/>
        <end position="356"/>
    </location>
</feature>
<feature type="transmembrane region" description="Helical" evidence="16">
    <location>
        <begin position="6"/>
        <end position="27"/>
    </location>
</feature>
<dbReference type="GO" id="GO:0015990">
    <property type="term" value="P:electron transport coupled proton transport"/>
    <property type="evidence" value="ECO:0007669"/>
    <property type="project" value="TreeGrafter"/>
</dbReference>
<protein>
    <recommendedName>
        <fullName evidence="3 16">NADH-ubiquinone oxidoreductase chain 5</fullName>
        <ecNumber evidence="2 16">7.1.1.2</ecNumber>
    </recommendedName>
</protein>
<dbReference type="InterPro" id="IPR001750">
    <property type="entry name" value="ND/Mrp_TM"/>
</dbReference>
<geneLocation type="mitochondrion" evidence="20"/>
<evidence type="ECO:0000256" key="14">
    <source>
        <dbReference type="ARBA" id="ARBA00023136"/>
    </source>
</evidence>
<dbReference type="NCBIfam" id="TIGR01974">
    <property type="entry name" value="NDH_I_L"/>
    <property type="match status" value="1"/>
</dbReference>
<dbReference type="GO" id="GO:0008137">
    <property type="term" value="F:NADH dehydrogenase (ubiquinone) activity"/>
    <property type="evidence" value="ECO:0007669"/>
    <property type="project" value="UniProtKB-EC"/>
</dbReference>
<dbReference type="GO" id="GO:0042773">
    <property type="term" value="P:ATP synthesis coupled electron transport"/>
    <property type="evidence" value="ECO:0007669"/>
    <property type="project" value="InterPro"/>
</dbReference>
<dbReference type="GO" id="GO:0003954">
    <property type="term" value="F:NADH dehydrogenase activity"/>
    <property type="evidence" value="ECO:0007669"/>
    <property type="project" value="TreeGrafter"/>
</dbReference>
<dbReference type="CTD" id="4540"/>
<evidence type="ECO:0000256" key="7">
    <source>
        <dbReference type="ARBA" id="ARBA00022792"/>
    </source>
</evidence>
<evidence type="ECO:0000256" key="2">
    <source>
        <dbReference type="ARBA" id="ARBA00012944"/>
    </source>
</evidence>
<evidence type="ECO:0000313" key="20">
    <source>
        <dbReference type="EMBL" id="ATA66322.1"/>
    </source>
</evidence>
<feature type="transmembrane region" description="Helical" evidence="16">
    <location>
        <begin position="533"/>
        <end position="556"/>
    </location>
</feature>
<dbReference type="InterPro" id="IPR018393">
    <property type="entry name" value="NADHpl_OxRdtase_5_subgr"/>
</dbReference>
<feature type="transmembrane region" description="Helical" evidence="16">
    <location>
        <begin position="251"/>
        <end position="273"/>
    </location>
</feature>
<dbReference type="Pfam" id="PF00662">
    <property type="entry name" value="Proton_antipo_N"/>
    <property type="match status" value="1"/>
</dbReference>
<reference evidence="20" key="1">
    <citation type="submission" date="2017-04" db="EMBL/GenBank/DDBJ databases">
        <title>Complete mitochondrial genome and the phylogenetic position of the caroun croaker Johnius carouna (Perciformes: Sciaenidae).</title>
        <authorList>
            <person name="Guo C.-C."/>
            <person name="Liu M."/>
        </authorList>
    </citation>
    <scope>NUCLEOTIDE SEQUENCE</scope>
    <source>
        <strain evidence="20">ZJ2015081504</strain>
    </source>
</reference>
<dbReference type="PANTHER" id="PTHR42829:SF2">
    <property type="entry name" value="NADH-UBIQUINONE OXIDOREDUCTASE CHAIN 5"/>
    <property type="match status" value="1"/>
</dbReference>